<gene>
    <name evidence="2" type="ORF">B6A14_06770</name>
</gene>
<dbReference type="PROSITE" id="PS51257">
    <property type="entry name" value="PROKAR_LIPOPROTEIN"/>
    <property type="match status" value="1"/>
</dbReference>
<name>A0A210RWW1_9BURK</name>
<dbReference type="EMBL" id="NAIA01000003">
    <property type="protein sequence ID" value="OWF65492.1"/>
    <property type="molecule type" value="Genomic_DNA"/>
</dbReference>
<dbReference type="RefSeq" id="WP_087909734.1">
    <property type="nucleotide sequence ID" value="NZ_NAIA01000003.1"/>
</dbReference>
<keyword evidence="3" id="KW-1185">Reference proteome</keyword>
<dbReference type="OrthoDB" id="8617715at2"/>
<protein>
    <submittedName>
        <fullName evidence="2">Uncharacterized protein</fullName>
    </submittedName>
</protein>
<evidence type="ECO:0000256" key="1">
    <source>
        <dbReference type="SAM" id="MobiDB-lite"/>
    </source>
</evidence>
<feature type="region of interest" description="Disordered" evidence="1">
    <location>
        <begin position="129"/>
        <end position="159"/>
    </location>
</feature>
<dbReference type="Proteomes" id="UP000196880">
    <property type="component" value="Unassembled WGS sequence"/>
</dbReference>
<feature type="compositionally biased region" description="Polar residues" evidence="1">
    <location>
        <begin position="140"/>
        <end position="157"/>
    </location>
</feature>
<reference evidence="2 3" key="1">
    <citation type="submission" date="2017-03" db="EMBL/GenBank/DDBJ databases">
        <title>New species Polynucleobacter sp. MWH-EgelM1-30-B4.</title>
        <authorList>
            <person name="Hahn M.W."/>
        </authorList>
    </citation>
    <scope>NUCLEOTIDE SEQUENCE [LARGE SCALE GENOMIC DNA]</scope>
    <source>
        <strain evidence="2 3">MWH-EgelM1-30-B4</strain>
    </source>
</reference>
<accession>A0A210RWW1</accession>
<organism evidence="2 3">
    <name type="scientific">Polynucleobacter hirudinilacicola</name>
    <dbReference type="NCBI Taxonomy" id="1743166"/>
    <lineage>
        <taxon>Bacteria</taxon>
        <taxon>Pseudomonadati</taxon>
        <taxon>Pseudomonadota</taxon>
        <taxon>Betaproteobacteria</taxon>
        <taxon>Burkholderiales</taxon>
        <taxon>Burkholderiaceae</taxon>
        <taxon>Polynucleobacter</taxon>
    </lineage>
</organism>
<sequence>MLLLKKSFLVCTGVGLVLLTGCASKPPAALPEQAIVGRMAADPPKNPVINAQALKADSKSIAVTDIYFKKEGKNLVFIEETRQKTNNNVSSIITPRTIEIDADKADASALTGGPNSSAFPVKFTDLSDPKSTAPVITPIDPQSSGNSSNAETQSSKKSGYESKMEYGELRYLANPIRGLLIQSGYKVVQAKSTVAMPNQGDEYFDIVKRIKAGDFGDADYVLYGVLAEVSNTDNVADIPGTKSTSHQMTLEVTVDFNIVDTKTSQIVASFIASGEGKDVQIDGKNTGYKPSAAKLMKLASLDLAEDVRKNLAAQNFITNNPGSAGYERNLKRRLDDDASTLKVYK</sequence>
<evidence type="ECO:0000313" key="3">
    <source>
        <dbReference type="Proteomes" id="UP000196880"/>
    </source>
</evidence>
<comment type="caution">
    <text evidence="2">The sequence shown here is derived from an EMBL/GenBank/DDBJ whole genome shotgun (WGS) entry which is preliminary data.</text>
</comment>
<dbReference type="AlphaFoldDB" id="A0A210RWW1"/>
<proteinExistence type="predicted"/>
<evidence type="ECO:0000313" key="2">
    <source>
        <dbReference type="EMBL" id="OWF65492.1"/>
    </source>
</evidence>